<evidence type="ECO:0000259" key="5">
    <source>
        <dbReference type="PROSITE" id="PS50893"/>
    </source>
</evidence>
<dbReference type="InterPro" id="IPR003593">
    <property type="entry name" value="AAA+_ATPase"/>
</dbReference>
<dbReference type="PANTHER" id="PTHR43335:SF8">
    <property type="entry name" value="ABC TRANSPORTER, ATP-BINDING PROTEIN"/>
    <property type="match status" value="1"/>
</dbReference>
<comment type="similarity">
    <text evidence="1">Belongs to the ABC transporter superfamily.</text>
</comment>
<dbReference type="PROSITE" id="PS00211">
    <property type="entry name" value="ABC_TRANSPORTER_1"/>
    <property type="match status" value="1"/>
</dbReference>
<sequence>MIRGVFRLKPAVFEARNVSKQYRSGFALQGLDMKIMEGDIYGFVGENGAGKTTLMKIIGGLVQPTDGRILLFGQQGKKELCAARRRVGFLIEMPALYPHMSAEENLTFYHHVLGIRNPKRIGEALRAVALTDTGNKRTSEYSLGMRQRLGLAVALLGSPQLLVLDEPINGLDPAGIVDMRHILERLAKEEGVTILISSHILGELQLLATRYGFIHKGSLVQEIAAGELLKSAQAMICIAAPNAEKTAELLKQRLQIPDISVNTAGELQIPKASVDLERLMAVLLQEGIPVEGFNLSVPNLEHYYMDLIGGVKR</sequence>
<keyword evidence="7" id="KW-1185">Reference proteome</keyword>
<dbReference type="InterPro" id="IPR017871">
    <property type="entry name" value="ABC_transporter-like_CS"/>
</dbReference>
<dbReference type="GO" id="GO:0016887">
    <property type="term" value="F:ATP hydrolysis activity"/>
    <property type="evidence" value="ECO:0007669"/>
    <property type="project" value="InterPro"/>
</dbReference>
<dbReference type="Gene3D" id="3.40.50.300">
    <property type="entry name" value="P-loop containing nucleotide triphosphate hydrolases"/>
    <property type="match status" value="1"/>
</dbReference>
<keyword evidence="4" id="KW-0067">ATP-binding</keyword>
<dbReference type="PATRIC" id="fig|483937.3.peg.5094"/>
<evidence type="ECO:0000256" key="2">
    <source>
        <dbReference type="ARBA" id="ARBA00022448"/>
    </source>
</evidence>
<keyword evidence="3" id="KW-0547">Nucleotide-binding</keyword>
<keyword evidence="2" id="KW-0813">Transport</keyword>
<name>A0A132UA39_9BACL</name>
<organism evidence="6 7">
    <name type="scientific">Paenibacillus riograndensis</name>
    <dbReference type="NCBI Taxonomy" id="483937"/>
    <lineage>
        <taxon>Bacteria</taxon>
        <taxon>Bacillati</taxon>
        <taxon>Bacillota</taxon>
        <taxon>Bacilli</taxon>
        <taxon>Bacillales</taxon>
        <taxon>Paenibacillaceae</taxon>
        <taxon>Paenibacillus</taxon>
        <taxon>Paenibacillus sonchi group</taxon>
    </lineage>
</organism>
<dbReference type="SUPFAM" id="SSF52540">
    <property type="entry name" value="P-loop containing nucleoside triphosphate hydrolases"/>
    <property type="match status" value="1"/>
</dbReference>
<evidence type="ECO:0000256" key="1">
    <source>
        <dbReference type="ARBA" id="ARBA00005417"/>
    </source>
</evidence>
<evidence type="ECO:0000256" key="3">
    <source>
        <dbReference type="ARBA" id="ARBA00022741"/>
    </source>
</evidence>
<dbReference type="PROSITE" id="PS50893">
    <property type="entry name" value="ABC_TRANSPORTER_2"/>
    <property type="match status" value="1"/>
</dbReference>
<protein>
    <recommendedName>
        <fullName evidence="5">ABC transporter domain-containing protein</fullName>
    </recommendedName>
</protein>
<dbReference type="AlphaFoldDB" id="A0A132UA39"/>
<reference evidence="6 7" key="1">
    <citation type="submission" date="2015-08" db="EMBL/GenBank/DDBJ databases">
        <title>Genomes of Paenibacillus riograndensis.</title>
        <authorList>
            <person name="Sant'Anna F.H."/>
            <person name="Souza R."/>
            <person name="Ambrosini A."/>
            <person name="Bach E."/>
            <person name="Fernandes G."/>
            <person name="Balsanelli E."/>
            <person name="Baura V.A."/>
            <person name="Pedrosa F.O."/>
            <person name="Souza E.M."/>
            <person name="Passaglia L."/>
        </authorList>
    </citation>
    <scope>NUCLEOTIDE SEQUENCE [LARGE SCALE GENOMIC DNA]</scope>
    <source>
        <strain evidence="6 7">CAS34</strain>
    </source>
</reference>
<gene>
    <name evidence="6" type="ORF">AMQ84_03920</name>
</gene>
<evidence type="ECO:0000313" key="6">
    <source>
        <dbReference type="EMBL" id="KWX80398.1"/>
    </source>
</evidence>
<dbReference type="PANTHER" id="PTHR43335">
    <property type="entry name" value="ABC TRANSPORTER, ATP-BINDING PROTEIN"/>
    <property type="match status" value="1"/>
</dbReference>
<dbReference type="InterPro" id="IPR003439">
    <property type="entry name" value="ABC_transporter-like_ATP-bd"/>
</dbReference>
<comment type="caution">
    <text evidence="6">The sequence shown here is derived from an EMBL/GenBank/DDBJ whole genome shotgun (WGS) entry which is preliminary data.</text>
</comment>
<dbReference type="Proteomes" id="UP000070475">
    <property type="component" value="Unassembled WGS sequence"/>
</dbReference>
<evidence type="ECO:0000256" key="4">
    <source>
        <dbReference type="ARBA" id="ARBA00022840"/>
    </source>
</evidence>
<dbReference type="InterPro" id="IPR027417">
    <property type="entry name" value="P-loop_NTPase"/>
</dbReference>
<feature type="domain" description="ABC transporter" evidence="5">
    <location>
        <begin position="13"/>
        <end position="241"/>
    </location>
</feature>
<evidence type="ECO:0000313" key="7">
    <source>
        <dbReference type="Proteomes" id="UP000070475"/>
    </source>
</evidence>
<proteinExistence type="inferred from homology"/>
<dbReference type="Pfam" id="PF00005">
    <property type="entry name" value="ABC_tran"/>
    <property type="match status" value="1"/>
</dbReference>
<dbReference type="GO" id="GO:0005524">
    <property type="term" value="F:ATP binding"/>
    <property type="evidence" value="ECO:0007669"/>
    <property type="project" value="UniProtKB-KW"/>
</dbReference>
<accession>A0A132UA39</accession>
<dbReference type="EMBL" id="LIRB01000101">
    <property type="protein sequence ID" value="KWX80398.1"/>
    <property type="molecule type" value="Genomic_DNA"/>
</dbReference>
<dbReference type="SMART" id="SM00382">
    <property type="entry name" value="AAA"/>
    <property type="match status" value="1"/>
</dbReference>